<dbReference type="Gene3D" id="2.60.40.10">
    <property type="entry name" value="Immunoglobulins"/>
    <property type="match status" value="1"/>
</dbReference>
<feature type="region of interest" description="Disordered" evidence="4">
    <location>
        <begin position="1"/>
        <end position="20"/>
    </location>
</feature>
<dbReference type="AlphaFoldDB" id="A0A803VHI7"/>
<dbReference type="InterPro" id="IPR013106">
    <property type="entry name" value="Ig_V-set"/>
</dbReference>
<evidence type="ECO:0000256" key="3">
    <source>
        <dbReference type="ARBA" id="ARBA00023136"/>
    </source>
</evidence>
<dbReference type="PROSITE" id="PS50835">
    <property type="entry name" value="IG_LIKE"/>
    <property type="match status" value="1"/>
</dbReference>
<feature type="domain" description="Ig-like" evidence="5">
    <location>
        <begin position="10"/>
        <end position="122"/>
    </location>
</feature>
<dbReference type="GeneTree" id="ENSGT00940000159622"/>
<dbReference type="Ensembl" id="ENSFALT00000031034.1">
    <property type="protein sequence ID" value="ENSFALP00000022193.1"/>
    <property type="gene ID" value="ENSFALG00000001297.2"/>
</dbReference>
<evidence type="ECO:0000256" key="4">
    <source>
        <dbReference type="SAM" id="MobiDB-lite"/>
    </source>
</evidence>
<accession>A0A803VHI7</accession>
<evidence type="ECO:0000256" key="2">
    <source>
        <dbReference type="ARBA" id="ARBA00022692"/>
    </source>
</evidence>
<dbReference type="Pfam" id="PF07686">
    <property type="entry name" value="V-set"/>
    <property type="match status" value="1"/>
</dbReference>
<dbReference type="InterPro" id="IPR013783">
    <property type="entry name" value="Ig-like_fold"/>
</dbReference>
<dbReference type="SMART" id="SM00409">
    <property type="entry name" value="IG"/>
    <property type="match status" value="1"/>
</dbReference>
<keyword evidence="3" id="KW-0472">Membrane</keyword>
<dbReference type="PANTHER" id="PTHR11860:SF87">
    <property type="entry name" value="CMRF35-LIKE MOLECULE 8"/>
    <property type="match status" value="1"/>
</dbReference>
<keyword evidence="2" id="KW-0812">Transmembrane</keyword>
<evidence type="ECO:0000259" key="5">
    <source>
        <dbReference type="PROSITE" id="PS50835"/>
    </source>
</evidence>
<reference evidence="6" key="2">
    <citation type="submission" date="2025-08" db="UniProtKB">
        <authorList>
            <consortium name="Ensembl"/>
        </authorList>
    </citation>
    <scope>IDENTIFICATION</scope>
</reference>
<evidence type="ECO:0000313" key="7">
    <source>
        <dbReference type="Proteomes" id="UP000016665"/>
    </source>
</evidence>
<dbReference type="SUPFAM" id="SSF48726">
    <property type="entry name" value="Immunoglobulin"/>
    <property type="match status" value="1"/>
</dbReference>
<comment type="subcellular location">
    <subcellularLocation>
        <location evidence="1">Membrane</location>
    </subcellularLocation>
</comment>
<dbReference type="InterPro" id="IPR050671">
    <property type="entry name" value="CD300_family_receptors"/>
</dbReference>
<reference evidence="6 7" key="1">
    <citation type="journal article" date="2012" name="Nature">
        <title>The genomic landscape of species divergence in Ficedula flycatchers.</title>
        <authorList>
            <person name="Ellegren H."/>
            <person name="Smeds L."/>
            <person name="Burri R."/>
            <person name="Olason P.I."/>
            <person name="Backstrom N."/>
            <person name="Kawakami T."/>
            <person name="Kunstner A."/>
            <person name="Makinen H."/>
            <person name="Nadachowska-Brzyska K."/>
            <person name="Qvarnstrom A."/>
            <person name="Uebbing S."/>
            <person name="Wolf J.B."/>
        </authorList>
    </citation>
    <scope>NUCLEOTIDE SEQUENCE [LARGE SCALE GENOMIC DNA]</scope>
</reference>
<dbReference type="InterPro" id="IPR007110">
    <property type="entry name" value="Ig-like_dom"/>
</dbReference>
<dbReference type="CDD" id="cd05716">
    <property type="entry name" value="IgV_pIgR_like"/>
    <property type="match status" value="1"/>
</dbReference>
<dbReference type="GO" id="GO:0005886">
    <property type="term" value="C:plasma membrane"/>
    <property type="evidence" value="ECO:0007669"/>
    <property type="project" value="TreeGrafter"/>
</dbReference>
<sequence length="334" mass="35448">MGFQHLSLSPAGGQAVTGPKQVTVEQGSSLAVSCSYKPRYKLNSKYWCRKSSPGFCLTYIIQTDGSEVTVTQDRVSIRDNHTANSFTVTLSSVTLADAGRYSCGVRRKLGIKRWHSTKVMVSAGTTGWKQSFYPFSLLLLCSAQIPPYPPPAPSLLKTLLCRVQDRGCGGLCFTLTLFSPPAVSNTTEDSNTSPLTTNPLCPRGCRELPELSQFSVILLLLLSIKVPVALAMVCGAAWVRSQGRSHGQENLQLLEASSSTRARGCPPTPTTSQPQGYPPAALAPTLLGLCHPSRPPCAGKGSAPATSAPGNPQPLLAVPTLEREAFGVQGACVC</sequence>
<proteinExistence type="predicted"/>
<dbReference type="InterPro" id="IPR036179">
    <property type="entry name" value="Ig-like_dom_sf"/>
</dbReference>
<dbReference type="InterPro" id="IPR003599">
    <property type="entry name" value="Ig_sub"/>
</dbReference>
<dbReference type="GO" id="GO:0004888">
    <property type="term" value="F:transmembrane signaling receptor activity"/>
    <property type="evidence" value="ECO:0007669"/>
    <property type="project" value="TreeGrafter"/>
</dbReference>
<dbReference type="Proteomes" id="UP000016665">
    <property type="component" value="Chromosome 18"/>
</dbReference>
<evidence type="ECO:0000256" key="1">
    <source>
        <dbReference type="ARBA" id="ARBA00004370"/>
    </source>
</evidence>
<dbReference type="PANTHER" id="PTHR11860">
    <property type="entry name" value="POLYMERIC-IMMUNOGLOBULIN RECEPTOR"/>
    <property type="match status" value="1"/>
</dbReference>
<keyword evidence="7" id="KW-1185">Reference proteome</keyword>
<reference evidence="6" key="3">
    <citation type="submission" date="2025-09" db="UniProtKB">
        <authorList>
            <consortium name="Ensembl"/>
        </authorList>
    </citation>
    <scope>IDENTIFICATION</scope>
</reference>
<organism evidence="6 7">
    <name type="scientific">Ficedula albicollis</name>
    <name type="common">Collared flycatcher</name>
    <name type="synonym">Muscicapa albicollis</name>
    <dbReference type="NCBI Taxonomy" id="59894"/>
    <lineage>
        <taxon>Eukaryota</taxon>
        <taxon>Metazoa</taxon>
        <taxon>Chordata</taxon>
        <taxon>Craniata</taxon>
        <taxon>Vertebrata</taxon>
        <taxon>Euteleostomi</taxon>
        <taxon>Archelosauria</taxon>
        <taxon>Archosauria</taxon>
        <taxon>Dinosauria</taxon>
        <taxon>Saurischia</taxon>
        <taxon>Theropoda</taxon>
        <taxon>Coelurosauria</taxon>
        <taxon>Aves</taxon>
        <taxon>Neognathae</taxon>
        <taxon>Neoaves</taxon>
        <taxon>Telluraves</taxon>
        <taxon>Australaves</taxon>
        <taxon>Passeriformes</taxon>
        <taxon>Muscicapidae</taxon>
        <taxon>Ficedula</taxon>
    </lineage>
</organism>
<name>A0A803VHI7_FICAL</name>
<protein>
    <recommendedName>
        <fullName evidence="5">Ig-like domain-containing protein</fullName>
    </recommendedName>
</protein>
<feature type="region of interest" description="Disordered" evidence="4">
    <location>
        <begin position="258"/>
        <end position="278"/>
    </location>
</feature>
<evidence type="ECO:0000313" key="6">
    <source>
        <dbReference type="Ensembl" id="ENSFALP00000022193.1"/>
    </source>
</evidence>